<evidence type="ECO:0000313" key="2">
    <source>
        <dbReference type="Proteomes" id="UP000679179"/>
    </source>
</evidence>
<comment type="caution">
    <text evidence="1">The sequence shown here is derived from an EMBL/GenBank/DDBJ whole genome shotgun (WGS) entry which is preliminary data.</text>
</comment>
<keyword evidence="2" id="KW-1185">Reference proteome</keyword>
<gene>
    <name evidence="1" type="ORF">CPJCM30710_06830</name>
</gene>
<dbReference type="Proteomes" id="UP000679179">
    <property type="component" value="Unassembled WGS sequence"/>
</dbReference>
<sequence>MSVGFTTAFAKIWPAAANTSTKNIIYEEGNISYTIYYKKKKPIIILTKIKTQLIELGSL</sequence>
<dbReference type="EMBL" id="BOPZ01000004">
    <property type="protein sequence ID" value="GIM28017.1"/>
    <property type="molecule type" value="Genomic_DNA"/>
</dbReference>
<protein>
    <submittedName>
        <fullName evidence="1">Uncharacterized protein</fullName>
    </submittedName>
</protein>
<reference evidence="1" key="1">
    <citation type="submission" date="2021-03" db="EMBL/GenBank/DDBJ databases">
        <title>Taxonomic study of Clostridium polyendosporum from meadow-gley soil under rice.</title>
        <authorList>
            <person name="Kobayashi H."/>
            <person name="Tanizawa Y."/>
            <person name="Yagura M."/>
        </authorList>
    </citation>
    <scope>NUCLEOTIDE SEQUENCE</scope>
    <source>
        <strain evidence="1">JCM 30710</strain>
    </source>
</reference>
<evidence type="ECO:0000313" key="1">
    <source>
        <dbReference type="EMBL" id="GIM28017.1"/>
    </source>
</evidence>
<organism evidence="1 2">
    <name type="scientific">Clostridium polyendosporum</name>
    <dbReference type="NCBI Taxonomy" id="69208"/>
    <lineage>
        <taxon>Bacteria</taxon>
        <taxon>Bacillati</taxon>
        <taxon>Bacillota</taxon>
        <taxon>Clostridia</taxon>
        <taxon>Eubacteriales</taxon>
        <taxon>Clostridiaceae</taxon>
        <taxon>Clostridium</taxon>
    </lineage>
</organism>
<name>A0A919RWZ8_9CLOT</name>
<accession>A0A919RWZ8</accession>
<proteinExistence type="predicted"/>
<dbReference type="AlphaFoldDB" id="A0A919RWZ8"/>